<reference evidence="8 9" key="1">
    <citation type="submission" date="2023-07" db="EMBL/GenBank/DDBJ databases">
        <title>Genomic Encyclopedia of Type Strains, Phase IV (KMG-IV): sequencing the most valuable type-strain genomes for metagenomic binning, comparative biology and taxonomic classification.</title>
        <authorList>
            <person name="Goeker M."/>
        </authorList>
    </citation>
    <scope>NUCLEOTIDE SEQUENCE [LARGE SCALE GENOMIC DNA]</scope>
    <source>
        <strain evidence="8 9">DSM 5896</strain>
    </source>
</reference>
<evidence type="ECO:0000313" key="9">
    <source>
        <dbReference type="Proteomes" id="UP001237448"/>
    </source>
</evidence>
<organism evidence="8 9">
    <name type="scientific">Labrys monachus</name>
    <dbReference type="NCBI Taxonomy" id="217067"/>
    <lineage>
        <taxon>Bacteria</taxon>
        <taxon>Pseudomonadati</taxon>
        <taxon>Pseudomonadota</taxon>
        <taxon>Alphaproteobacteria</taxon>
        <taxon>Hyphomicrobiales</taxon>
        <taxon>Xanthobacteraceae</taxon>
        <taxon>Labrys</taxon>
    </lineage>
</organism>
<feature type="transmembrane region" description="Helical" evidence="6">
    <location>
        <begin position="195"/>
        <end position="212"/>
    </location>
</feature>
<protein>
    <submittedName>
        <fullName evidence="8">Drug/metabolite transporter (DMT)-like permease</fullName>
    </submittedName>
</protein>
<feature type="transmembrane region" description="Helical" evidence="6">
    <location>
        <begin position="278"/>
        <end position="297"/>
    </location>
</feature>
<evidence type="ECO:0000256" key="1">
    <source>
        <dbReference type="ARBA" id="ARBA00004651"/>
    </source>
</evidence>
<dbReference type="SUPFAM" id="SSF103481">
    <property type="entry name" value="Multidrug resistance efflux transporter EmrE"/>
    <property type="match status" value="2"/>
</dbReference>
<feature type="domain" description="EamA" evidence="7">
    <location>
        <begin position="166"/>
        <end position="296"/>
    </location>
</feature>
<dbReference type="InterPro" id="IPR037185">
    <property type="entry name" value="EmrE-like"/>
</dbReference>
<dbReference type="PANTHER" id="PTHR32322">
    <property type="entry name" value="INNER MEMBRANE TRANSPORTER"/>
    <property type="match status" value="1"/>
</dbReference>
<evidence type="ECO:0000256" key="6">
    <source>
        <dbReference type="SAM" id="Phobius"/>
    </source>
</evidence>
<evidence type="ECO:0000256" key="2">
    <source>
        <dbReference type="ARBA" id="ARBA00022475"/>
    </source>
</evidence>
<feature type="transmembrane region" description="Helical" evidence="6">
    <location>
        <begin position="224"/>
        <end position="242"/>
    </location>
</feature>
<accession>A0ABU0FHE4</accession>
<feature type="transmembrane region" description="Helical" evidence="6">
    <location>
        <begin position="21"/>
        <end position="43"/>
    </location>
</feature>
<feature type="transmembrane region" description="Helical" evidence="6">
    <location>
        <begin position="49"/>
        <end position="68"/>
    </location>
</feature>
<dbReference type="InterPro" id="IPR000620">
    <property type="entry name" value="EamA_dom"/>
</dbReference>
<dbReference type="PANTHER" id="PTHR32322:SF18">
    <property type="entry name" value="S-ADENOSYLMETHIONINE_S-ADENOSYLHOMOCYSTEINE TRANSPORTER"/>
    <property type="match status" value="1"/>
</dbReference>
<evidence type="ECO:0000256" key="4">
    <source>
        <dbReference type="ARBA" id="ARBA00022989"/>
    </source>
</evidence>
<feature type="domain" description="EamA" evidence="7">
    <location>
        <begin position="22"/>
        <end position="151"/>
    </location>
</feature>
<keyword evidence="2" id="KW-1003">Cell membrane</keyword>
<feature type="transmembrane region" description="Helical" evidence="6">
    <location>
        <begin position="110"/>
        <end position="127"/>
    </location>
</feature>
<feature type="transmembrane region" description="Helical" evidence="6">
    <location>
        <begin position="80"/>
        <end position="98"/>
    </location>
</feature>
<comment type="subcellular location">
    <subcellularLocation>
        <location evidence="1">Cell membrane</location>
        <topology evidence="1">Multi-pass membrane protein</topology>
    </subcellularLocation>
</comment>
<evidence type="ECO:0000313" key="8">
    <source>
        <dbReference type="EMBL" id="MDQ0393495.1"/>
    </source>
</evidence>
<feature type="transmembrane region" description="Helical" evidence="6">
    <location>
        <begin position="164"/>
        <end position="183"/>
    </location>
</feature>
<comment type="caution">
    <text evidence="8">The sequence shown here is derived from an EMBL/GenBank/DDBJ whole genome shotgun (WGS) entry which is preliminary data.</text>
</comment>
<dbReference type="EMBL" id="JAUSVK010000001">
    <property type="protein sequence ID" value="MDQ0393495.1"/>
    <property type="molecule type" value="Genomic_DNA"/>
</dbReference>
<keyword evidence="9" id="KW-1185">Reference proteome</keyword>
<evidence type="ECO:0000256" key="3">
    <source>
        <dbReference type="ARBA" id="ARBA00022692"/>
    </source>
</evidence>
<dbReference type="Proteomes" id="UP001237448">
    <property type="component" value="Unassembled WGS sequence"/>
</dbReference>
<feature type="transmembrane region" description="Helical" evidence="6">
    <location>
        <begin position="251"/>
        <end position="272"/>
    </location>
</feature>
<dbReference type="Pfam" id="PF00892">
    <property type="entry name" value="EamA"/>
    <property type="match status" value="2"/>
</dbReference>
<sequence>MEAETTILQQLQQKRTFKATAIGIAAILFWAGLALLTVTARGIPPFELLALSFGVAFLAGVIVLAARGRQALVRLRQPPGPWLTAFAAIFLYHALYFYALTTVPPAEAGLIAYLWPLLIVLFAAVGPGGERLRLNHLGGAILGLLGTAVLFVDHPPETFVSGAAAGYTAAFGCAVIWSGYSVVNRHFANVPSEMLIGVCGAVTIAGLVAHGLFETMVWPDTRQWLAVVLLGIGPTGLAFLAWDHATKHGNLLLLGALSYLAPLLSTALLVAAGQTRPTGFLALAALFIVGGAILASLRSSR</sequence>
<keyword evidence="5 6" id="KW-0472">Membrane</keyword>
<evidence type="ECO:0000256" key="5">
    <source>
        <dbReference type="ARBA" id="ARBA00023136"/>
    </source>
</evidence>
<dbReference type="InterPro" id="IPR050638">
    <property type="entry name" value="AA-Vitamin_Transporters"/>
</dbReference>
<gene>
    <name evidence="8" type="ORF">J3R73_003287</name>
</gene>
<keyword evidence="4 6" id="KW-1133">Transmembrane helix</keyword>
<dbReference type="RefSeq" id="WP_307428921.1">
    <property type="nucleotide sequence ID" value="NZ_JAUSVK010000001.1"/>
</dbReference>
<keyword evidence="3 6" id="KW-0812">Transmembrane</keyword>
<feature type="transmembrane region" description="Helical" evidence="6">
    <location>
        <begin position="134"/>
        <end position="152"/>
    </location>
</feature>
<name>A0ABU0FHE4_9HYPH</name>
<evidence type="ECO:0000259" key="7">
    <source>
        <dbReference type="Pfam" id="PF00892"/>
    </source>
</evidence>
<proteinExistence type="predicted"/>